<proteinExistence type="predicted"/>
<comment type="caution">
    <text evidence="1">The sequence shown here is derived from an EMBL/GenBank/DDBJ whole genome shotgun (WGS) entry which is preliminary data.</text>
</comment>
<keyword evidence="2" id="KW-1185">Reference proteome</keyword>
<gene>
    <name evidence="1" type="ORF">F7725_007305</name>
</gene>
<dbReference type="AlphaFoldDB" id="A0A7J5XXD4"/>
<evidence type="ECO:0000313" key="1">
    <source>
        <dbReference type="EMBL" id="KAF3841443.1"/>
    </source>
</evidence>
<organism evidence="1 2">
    <name type="scientific">Dissostichus mawsoni</name>
    <name type="common">Antarctic cod</name>
    <dbReference type="NCBI Taxonomy" id="36200"/>
    <lineage>
        <taxon>Eukaryota</taxon>
        <taxon>Metazoa</taxon>
        <taxon>Chordata</taxon>
        <taxon>Craniata</taxon>
        <taxon>Vertebrata</taxon>
        <taxon>Euteleostomi</taxon>
        <taxon>Actinopterygii</taxon>
        <taxon>Neopterygii</taxon>
        <taxon>Teleostei</taxon>
        <taxon>Neoteleostei</taxon>
        <taxon>Acanthomorphata</taxon>
        <taxon>Eupercaria</taxon>
        <taxon>Perciformes</taxon>
        <taxon>Notothenioidei</taxon>
        <taxon>Nototheniidae</taxon>
        <taxon>Dissostichus</taxon>
    </lineage>
</organism>
<reference evidence="1 2" key="1">
    <citation type="submission" date="2020-03" db="EMBL/GenBank/DDBJ databases">
        <title>Dissostichus mawsoni Genome sequencing and assembly.</title>
        <authorList>
            <person name="Park H."/>
        </authorList>
    </citation>
    <scope>NUCLEOTIDE SEQUENCE [LARGE SCALE GENOMIC DNA]</scope>
    <source>
        <strain evidence="1">DM0001</strain>
        <tissue evidence="1">Muscle</tissue>
    </source>
</reference>
<sequence>MQGNRGTAAADPPPPSTSCFSWLSFASAYTIPAVSGDIPAPTAALLRNRARQIHAAIFSERHDSGPQEQKQHERFLEITAQPPPPVSGQFQLEPLNATVLHGSAVRFNATVQGAWKVMT</sequence>
<accession>A0A7J5XXD4</accession>
<evidence type="ECO:0000313" key="2">
    <source>
        <dbReference type="Proteomes" id="UP000518266"/>
    </source>
</evidence>
<name>A0A7J5XXD4_DISMA</name>
<protein>
    <submittedName>
        <fullName evidence="1">Uncharacterized protein</fullName>
    </submittedName>
</protein>
<dbReference type="EMBL" id="JAAKFY010000020">
    <property type="protein sequence ID" value="KAF3841443.1"/>
    <property type="molecule type" value="Genomic_DNA"/>
</dbReference>
<dbReference type="Proteomes" id="UP000518266">
    <property type="component" value="Unassembled WGS sequence"/>
</dbReference>